<organism evidence="8 9">
    <name type="scientific">Ricinus communis</name>
    <name type="common">Castor bean</name>
    <dbReference type="NCBI Taxonomy" id="3988"/>
    <lineage>
        <taxon>Eukaryota</taxon>
        <taxon>Viridiplantae</taxon>
        <taxon>Streptophyta</taxon>
        <taxon>Embryophyta</taxon>
        <taxon>Tracheophyta</taxon>
        <taxon>Spermatophyta</taxon>
        <taxon>Magnoliopsida</taxon>
        <taxon>eudicotyledons</taxon>
        <taxon>Gunneridae</taxon>
        <taxon>Pentapetalae</taxon>
        <taxon>rosids</taxon>
        <taxon>fabids</taxon>
        <taxon>Malpighiales</taxon>
        <taxon>Euphorbiaceae</taxon>
        <taxon>Acalyphoideae</taxon>
        <taxon>Acalypheae</taxon>
        <taxon>Ricinus</taxon>
    </lineage>
</organism>
<evidence type="ECO:0000256" key="3">
    <source>
        <dbReference type="ARBA" id="ARBA00018907"/>
    </source>
</evidence>
<dbReference type="InterPro" id="IPR036388">
    <property type="entry name" value="WH-like_DNA-bd_sf"/>
</dbReference>
<evidence type="ECO:0000313" key="9">
    <source>
        <dbReference type="Proteomes" id="UP000008311"/>
    </source>
</evidence>
<dbReference type="InterPro" id="IPR005119">
    <property type="entry name" value="LysR_subst-bd"/>
</dbReference>
<dbReference type="SUPFAM" id="SSF53850">
    <property type="entry name" value="Periplasmic binding protein-like II"/>
    <property type="match status" value="1"/>
</dbReference>
<proteinExistence type="inferred from homology"/>
<feature type="non-terminal residue" evidence="8">
    <location>
        <position position="172"/>
    </location>
</feature>
<dbReference type="PANTHER" id="PTHR30537:SF5">
    <property type="entry name" value="HTH-TYPE TRANSCRIPTIONAL ACTIVATOR TTDR-RELATED"/>
    <property type="match status" value="1"/>
</dbReference>
<dbReference type="FunFam" id="1.10.10.10:FF:000001">
    <property type="entry name" value="LysR family transcriptional regulator"/>
    <property type="match status" value="1"/>
</dbReference>
<dbReference type="PANTHER" id="PTHR30537">
    <property type="entry name" value="HTH-TYPE TRANSCRIPTIONAL REGULATOR"/>
    <property type="match status" value="1"/>
</dbReference>
<protein>
    <recommendedName>
        <fullName evidence="3">Probable RuBisCO transcriptional regulator</fullName>
    </recommendedName>
</protein>
<evidence type="ECO:0000256" key="5">
    <source>
        <dbReference type="ARBA" id="ARBA00023125"/>
    </source>
</evidence>
<evidence type="ECO:0000256" key="6">
    <source>
        <dbReference type="ARBA" id="ARBA00023163"/>
    </source>
</evidence>
<evidence type="ECO:0000256" key="1">
    <source>
        <dbReference type="ARBA" id="ARBA00003782"/>
    </source>
</evidence>
<dbReference type="Pfam" id="PF00126">
    <property type="entry name" value="HTH_1"/>
    <property type="match status" value="1"/>
</dbReference>
<dbReference type="EMBL" id="EQ987203">
    <property type="protein sequence ID" value="EEF23217.1"/>
    <property type="molecule type" value="Genomic_DNA"/>
</dbReference>
<keyword evidence="4" id="KW-0805">Transcription regulation</keyword>
<dbReference type="GO" id="GO:0003700">
    <property type="term" value="F:DNA-binding transcription factor activity"/>
    <property type="evidence" value="ECO:0007669"/>
    <property type="project" value="InterPro"/>
</dbReference>
<dbReference type="InterPro" id="IPR000847">
    <property type="entry name" value="LysR_HTH_N"/>
</dbReference>
<evidence type="ECO:0000256" key="2">
    <source>
        <dbReference type="ARBA" id="ARBA00009437"/>
    </source>
</evidence>
<dbReference type="Gene3D" id="3.40.190.10">
    <property type="entry name" value="Periplasmic binding protein-like II"/>
    <property type="match status" value="1"/>
</dbReference>
<dbReference type="InterPro" id="IPR036390">
    <property type="entry name" value="WH_DNA-bd_sf"/>
</dbReference>
<name>B9TLP6_RICCO</name>
<evidence type="ECO:0000259" key="7">
    <source>
        <dbReference type="PROSITE" id="PS50931"/>
    </source>
</evidence>
<feature type="domain" description="HTH lysR-type" evidence="7">
    <location>
        <begin position="33"/>
        <end position="89"/>
    </location>
</feature>
<dbReference type="SUPFAM" id="SSF46785">
    <property type="entry name" value="Winged helix' DNA-binding domain"/>
    <property type="match status" value="1"/>
</dbReference>
<dbReference type="GO" id="GO:0016829">
    <property type="term" value="F:lyase activity"/>
    <property type="evidence" value="ECO:0007669"/>
    <property type="project" value="UniProtKB-KW"/>
</dbReference>
<comment type="similarity">
    <text evidence="2">Belongs to the LysR transcriptional regulatory family.</text>
</comment>
<gene>
    <name evidence="8" type="ORF">RCOM_2063500</name>
</gene>
<dbReference type="Proteomes" id="UP000008311">
    <property type="component" value="Unassembled WGS sequence"/>
</dbReference>
<dbReference type="PROSITE" id="PS50931">
    <property type="entry name" value="HTH_LYSR"/>
    <property type="match status" value="1"/>
</dbReference>
<accession>B9TLP6</accession>
<dbReference type="Gene3D" id="1.10.10.10">
    <property type="entry name" value="Winged helix-like DNA-binding domain superfamily/Winged helix DNA-binding domain"/>
    <property type="match status" value="1"/>
</dbReference>
<dbReference type="STRING" id="3988.B9TLP6"/>
<keyword evidence="6" id="KW-0804">Transcription</keyword>
<dbReference type="Pfam" id="PF03466">
    <property type="entry name" value="LysR_substrate"/>
    <property type="match status" value="1"/>
</dbReference>
<keyword evidence="5" id="KW-0238">DNA-binding</keyword>
<keyword evidence="8" id="KW-0456">Lyase</keyword>
<evidence type="ECO:0000313" key="8">
    <source>
        <dbReference type="EMBL" id="EEF23217.1"/>
    </source>
</evidence>
<reference evidence="9" key="1">
    <citation type="journal article" date="2010" name="Nat. Biotechnol.">
        <title>Draft genome sequence of the oilseed species Ricinus communis.</title>
        <authorList>
            <person name="Chan A.P."/>
            <person name="Crabtree J."/>
            <person name="Zhao Q."/>
            <person name="Lorenzi H."/>
            <person name="Orvis J."/>
            <person name="Puiu D."/>
            <person name="Melake-Berhan A."/>
            <person name="Jones K.M."/>
            <person name="Redman J."/>
            <person name="Chen G."/>
            <person name="Cahoon E.B."/>
            <person name="Gedil M."/>
            <person name="Stanke M."/>
            <person name="Haas B.J."/>
            <person name="Wortman J.R."/>
            <person name="Fraser-Liggett C.M."/>
            <person name="Ravel J."/>
            <person name="Rabinowicz P.D."/>
        </authorList>
    </citation>
    <scope>NUCLEOTIDE SEQUENCE [LARGE SCALE GENOMIC DNA]</scope>
    <source>
        <strain evidence="9">cv. Hale</strain>
    </source>
</reference>
<keyword evidence="9" id="KW-1185">Reference proteome</keyword>
<dbReference type="InterPro" id="IPR058163">
    <property type="entry name" value="LysR-type_TF_proteobact-type"/>
</dbReference>
<dbReference type="GO" id="GO:0003677">
    <property type="term" value="F:DNA binding"/>
    <property type="evidence" value="ECO:0007669"/>
    <property type="project" value="UniProtKB-KW"/>
</dbReference>
<comment type="function">
    <text evidence="1">Trans-acting transcriptional regulator of RuBisCO genes (rbcL and rbcS) expression.</text>
</comment>
<evidence type="ECO:0000256" key="4">
    <source>
        <dbReference type="ARBA" id="ARBA00023015"/>
    </source>
</evidence>
<dbReference type="AlphaFoldDB" id="B9TLP6"/>
<dbReference type="InParanoid" id="B9TLP6"/>
<sequence length="172" mass="18992">MKATQRRHMHCPAVCHANSGNYSCEDTALALGKINDIATFVATVRAGSFTLAAQQSGITRSAVGKSIARLEEHLQVRLLHRTPRSLSLTDDGEVFYTRCTQILEELEEVETAMAARSSSPSGTLRLSVPVALGHRQVRPIVEAYLQRWPDIRVDISFTDRFVDLVDEGIDIA</sequence>